<protein>
    <submittedName>
        <fullName evidence="3">DUF5666 domain-containing protein</fullName>
    </submittedName>
</protein>
<evidence type="ECO:0000313" key="4">
    <source>
        <dbReference type="Proteomes" id="UP001495147"/>
    </source>
</evidence>
<reference evidence="3 4" key="1">
    <citation type="submission" date="2024-05" db="EMBL/GenBank/DDBJ databases">
        <title>Roseateles sp. DJS-2-20 16S ribosomal RNA gene Genome sequencing and assembly.</title>
        <authorList>
            <person name="Woo H."/>
        </authorList>
    </citation>
    <scope>NUCLEOTIDE SEQUENCE [LARGE SCALE GENOMIC DNA]</scope>
    <source>
        <strain evidence="3 4">DJS-2-20</strain>
    </source>
</reference>
<dbReference type="Proteomes" id="UP001495147">
    <property type="component" value="Unassembled WGS sequence"/>
</dbReference>
<evidence type="ECO:0000313" key="3">
    <source>
        <dbReference type="EMBL" id="MEO3691006.1"/>
    </source>
</evidence>
<proteinExistence type="predicted"/>
<dbReference type="InterPro" id="IPR043724">
    <property type="entry name" value="DUF5666"/>
</dbReference>
<name>A0ABV0FZP2_9BURK</name>
<feature type="chain" id="PRO_5047182312" evidence="1">
    <location>
        <begin position="26"/>
        <end position="397"/>
    </location>
</feature>
<evidence type="ECO:0000256" key="1">
    <source>
        <dbReference type="SAM" id="SignalP"/>
    </source>
</evidence>
<dbReference type="Pfam" id="PF18914">
    <property type="entry name" value="DUF5666"/>
    <property type="match status" value="3"/>
</dbReference>
<dbReference type="PROSITE" id="PS51318">
    <property type="entry name" value="TAT"/>
    <property type="match status" value="1"/>
</dbReference>
<evidence type="ECO:0000259" key="2">
    <source>
        <dbReference type="Pfam" id="PF18914"/>
    </source>
</evidence>
<sequence>MKPERTPLSRRHLLLALTGSATLVACGGGGSESPAATAAEAAPDTGPTARILGVGTGGTGRYSYVEAAFAAVQPLTVGSVTVDTTGATIVDGAGQPVPQHELELGMRARVSGGPIAAGHLHATSIEVDAQLIGPAHWLDANRLVVLGQTVLLTSGTVRAATAQDASVRVWGELDPERGLVVATRIDTQTAAGPMLRGVVSAIAPTQQTVSVGTLVLHVAGPLPADVAIGARIRAQLGAQLAANDWECPQLRPDATRPPEGADTELAGRVADLSMLADGPRFSLDGVPVDASQARITNPSALASGAHAEVKGRMRNGVLVARTLELEAPEPIELSGRVTRLDPITQTLTVNGRSVRWNASTVFGGRPAASLRVGREVEIRALPDASGSVLLARRIDVR</sequence>
<keyword evidence="4" id="KW-1185">Reference proteome</keyword>
<dbReference type="PROSITE" id="PS51257">
    <property type="entry name" value="PROKAR_LIPOPROTEIN"/>
    <property type="match status" value="1"/>
</dbReference>
<feature type="domain" description="DUF5666" evidence="2">
    <location>
        <begin position="335"/>
        <end position="394"/>
    </location>
</feature>
<dbReference type="EMBL" id="JBDPZD010000002">
    <property type="protein sequence ID" value="MEO3691006.1"/>
    <property type="molecule type" value="Genomic_DNA"/>
</dbReference>
<feature type="domain" description="DUF5666" evidence="2">
    <location>
        <begin position="136"/>
        <end position="185"/>
    </location>
</feature>
<keyword evidence="1" id="KW-0732">Signal</keyword>
<comment type="caution">
    <text evidence="3">The sequence shown here is derived from an EMBL/GenBank/DDBJ whole genome shotgun (WGS) entry which is preliminary data.</text>
</comment>
<dbReference type="InterPro" id="IPR006311">
    <property type="entry name" value="TAT_signal"/>
</dbReference>
<dbReference type="RefSeq" id="WP_347703849.1">
    <property type="nucleotide sequence ID" value="NZ_JBDPZD010000002.1"/>
</dbReference>
<feature type="domain" description="DUF5666" evidence="2">
    <location>
        <begin position="66"/>
        <end position="126"/>
    </location>
</feature>
<gene>
    <name evidence="3" type="ORF">ABDJ85_05945</name>
</gene>
<feature type="signal peptide" evidence="1">
    <location>
        <begin position="1"/>
        <end position="25"/>
    </location>
</feature>
<accession>A0ABV0FZP2</accession>
<organism evidence="3 4">
    <name type="scientific">Roseateles paludis</name>
    <dbReference type="NCBI Taxonomy" id="3145238"/>
    <lineage>
        <taxon>Bacteria</taxon>
        <taxon>Pseudomonadati</taxon>
        <taxon>Pseudomonadota</taxon>
        <taxon>Betaproteobacteria</taxon>
        <taxon>Burkholderiales</taxon>
        <taxon>Sphaerotilaceae</taxon>
        <taxon>Roseateles</taxon>
    </lineage>
</organism>